<reference evidence="5 6" key="1">
    <citation type="submission" date="2018-01" db="EMBL/GenBank/DDBJ databases">
        <title>Helicobacter pylori genome-wide association study shows promise for predicting gastric cancer risk.</title>
        <authorList>
            <person name="Berthenet E."/>
            <person name="Yahara K."/>
            <person name="Thorell K."/>
            <person name="Pascoe B."/>
            <person name="Meric G."/>
            <person name="Mikhail J.M."/>
            <person name="Engstrand L."/>
            <person name="Enroth H."/>
            <person name="Burette A."/>
            <person name="Megraud F."/>
            <person name="Atherton J."/>
            <person name="Smith S."/>
            <person name="Wilkinson T.S."/>
            <person name="Hitchings M.D."/>
            <person name="Falush D."/>
            <person name="Sheppard S.K."/>
        </authorList>
    </citation>
    <scope>NUCLEOTIDE SEQUENCE [LARGE SCALE GENOMIC DNA]</scope>
    <source>
        <strain evidence="5 6">GIL237</strain>
    </source>
</reference>
<comment type="caution">
    <text evidence="5">The sequence shown here is derived from an EMBL/GenBank/DDBJ whole genome shotgun (WGS) entry which is preliminary data.</text>
</comment>
<dbReference type="PROSITE" id="PS50111">
    <property type="entry name" value="CHEMOTAXIS_TRANSDUC_2"/>
    <property type="match status" value="1"/>
</dbReference>
<dbReference type="SUPFAM" id="SSF58104">
    <property type="entry name" value="Methyl-accepting chemotaxis protein (MCP) signaling domain"/>
    <property type="match status" value="1"/>
</dbReference>
<dbReference type="Pfam" id="PF00015">
    <property type="entry name" value="MCPsignal"/>
    <property type="match status" value="1"/>
</dbReference>
<sequence>MFGNKQLQLQISQKDSEIAELKKEVNLYQSLLNLCLHEGFVGIKNNKVVFKSGNLAGLSNLEEQSVHFKENAESVNLQGVSYSLKSQNIDGVQYFSLAKKTGGVGEYHKNDLFKTFCASLKEGLENAQESMQYFHQETGLLLNATKNGEAHSTEGLGTVNKTGQDIESLYEKMQNATSLADSLNQRSNEITQVISLIDDIAEQTNLLALNAAI</sequence>
<keyword evidence="1 2" id="KW-0807">Transducer</keyword>
<dbReference type="EMBL" id="QBQT01000340">
    <property type="protein sequence ID" value="PUD76160.1"/>
    <property type="molecule type" value="Genomic_DNA"/>
</dbReference>
<dbReference type="PANTHER" id="PTHR32089:SF112">
    <property type="entry name" value="LYSOZYME-LIKE PROTEIN-RELATED"/>
    <property type="match status" value="1"/>
</dbReference>
<dbReference type="Gene3D" id="1.10.287.950">
    <property type="entry name" value="Methyl-accepting chemotaxis protein"/>
    <property type="match status" value="1"/>
</dbReference>
<dbReference type="Proteomes" id="UP000244700">
    <property type="component" value="Unassembled WGS sequence"/>
</dbReference>
<evidence type="ECO:0000313" key="6">
    <source>
        <dbReference type="Proteomes" id="UP000244700"/>
    </source>
</evidence>
<proteinExistence type="predicted"/>
<organism evidence="5 6">
    <name type="scientific">Helicobacter pylori</name>
    <name type="common">Campylobacter pylori</name>
    <dbReference type="NCBI Taxonomy" id="210"/>
    <lineage>
        <taxon>Bacteria</taxon>
        <taxon>Pseudomonadati</taxon>
        <taxon>Campylobacterota</taxon>
        <taxon>Epsilonproteobacteria</taxon>
        <taxon>Campylobacterales</taxon>
        <taxon>Helicobacteraceae</taxon>
        <taxon>Helicobacter</taxon>
    </lineage>
</organism>
<dbReference type="GO" id="GO:0016020">
    <property type="term" value="C:membrane"/>
    <property type="evidence" value="ECO:0007669"/>
    <property type="project" value="InterPro"/>
</dbReference>
<dbReference type="AlphaFoldDB" id="A0A2T6VE36"/>
<feature type="domain" description="Methyl-accepting transducer" evidence="4">
    <location>
        <begin position="152"/>
        <end position="213"/>
    </location>
</feature>
<feature type="non-terminal residue" evidence="5">
    <location>
        <position position="213"/>
    </location>
</feature>
<gene>
    <name evidence="5" type="ORF">C2R72_05655</name>
</gene>
<protein>
    <submittedName>
        <fullName evidence="5">Hemolysin</fullName>
    </submittedName>
</protein>
<evidence type="ECO:0000313" key="5">
    <source>
        <dbReference type="EMBL" id="PUD76160.1"/>
    </source>
</evidence>
<name>A0A2T6VE36_HELPX</name>
<evidence type="ECO:0000259" key="4">
    <source>
        <dbReference type="PROSITE" id="PS50111"/>
    </source>
</evidence>
<keyword evidence="3" id="KW-0175">Coiled coil</keyword>
<dbReference type="InterPro" id="IPR004089">
    <property type="entry name" value="MCPsignal_dom"/>
</dbReference>
<evidence type="ECO:0000256" key="2">
    <source>
        <dbReference type="PROSITE-ProRule" id="PRU00284"/>
    </source>
</evidence>
<feature type="coiled-coil region" evidence="3">
    <location>
        <begin position="4"/>
        <end position="31"/>
    </location>
</feature>
<dbReference type="PANTHER" id="PTHR32089">
    <property type="entry name" value="METHYL-ACCEPTING CHEMOTAXIS PROTEIN MCPB"/>
    <property type="match status" value="1"/>
</dbReference>
<dbReference type="GO" id="GO:0007165">
    <property type="term" value="P:signal transduction"/>
    <property type="evidence" value="ECO:0007669"/>
    <property type="project" value="UniProtKB-KW"/>
</dbReference>
<evidence type="ECO:0000256" key="1">
    <source>
        <dbReference type="ARBA" id="ARBA00023224"/>
    </source>
</evidence>
<accession>A0A2T6VE36</accession>
<evidence type="ECO:0000256" key="3">
    <source>
        <dbReference type="SAM" id="Coils"/>
    </source>
</evidence>